<gene>
    <name evidence="1" type="ORF">PoB_005734700</name>
</gene>
<dbReference type="EMBL" id="BLXT01006265">
    <property type="protein sequence ID" value="GFO30842.1"/>
    <property type="molecule type" value="Genomic_DNA"/>
</dbReference>
<sequence length="120" mass="14125">MRHFNYIILLACKQYFNLNGPQTEIIHRNNLVYISETANFTDANAEKKLCWLAYWKQPIQISQSRSRLDFCTEAGKQNVLTSCLPDFLAKMNRVAWPVLYVDKLPDWQVSPDDLTHFWTL</sequence>
<evidence type="ECO:0000313" key="2">
    <source>
        <dbReference type="Proteomes" id="UP000735302"/>
    </source>
</evidence>
<dbReference type="Proteomes" id="UP000735302">
    <property type="component" value="Unassembled WGS sequence"/>
</dbReference>
<protein>
    <submittedName>
        <fullName evidence="1">Uncharacterized protein</fullName>
    </submittedName>
</protein>
<organism evidence="1 2">
    <name type="scientific">Plakobranchus ocellatus</name>
    <dbReference type="NCBI Taxonomy" id="259542"/>
    <lineage>
        <taxon>Eukaryota</taxon>
        <taxon>Metazoa</taxon>
        <taxon>Spiralia</taxon>
        <taxon>Lophotrochozoa</taxon>
        <taxon>Mollusca</taxon>
        <taxon>Gastropoda</taxon>
        <taxon>Heterobranchia</taxon>
        <taxon>Euthyneura</taxon>
        <taxon>Panpulmonata</taxon>
        <taxon>Sacoglossa</taxon>
        <taxon>Placobranchoidea</taxon>
        <taxon>Plakobranchidae</taxon>
        <taxon>Plakobranchus</taxon>
    </lineage>
</organism>
<proteinExistence type="predicted"/>
<name>A0AAV4CHR0_9GAST</name>
<reference evidence="1 2" key="1">
    <citation type="journal article" date="2021" name="Elife">
        <title>Chloroplast acquisition without the gene transfer in kleptoplastic sea slugs, Plakobranchus ocellatus.</title>
        <authorList>
            <person name="Maeda T."/>
            <person name="Takahashi S."/>
            <person name="Yoshida T."/>
            <person name="Shimamura S."/>
            <person name="Takaki Y."/>
            <person name="Nagai Y."/>
            <person name="Toyoda A."/>
            <person name="Suzuki Y."/>
            <person name="Arimoto A."/>
            <person name="Ishii H."/>
            <person name="Satoh N."/>
            <person name="Nishiyama T."/>
            <person name="Hasebe M."/>
            <person name="Maruyama T."/>
            <person name="Minagawa J."/>
            <person name="Obokata J."/>
            <person name="Shigenobu S."/>
        </authorList>
    </citation>
    <scope>NUCLEOTIDE SEQUENCE [LARGE SCALE GENOMIC DNA]</scope>
</reference>
<comment type="caution">
    <text evidence="1">The sequence shown here is derived from an EMBL/GenBank/DDBJ whole genome shotgun (WGS) entry which is preliminary data.</text>
</comment>
<accession>A0AAV4CHR0</accession>
<keyword evidence="2" id="KW-1185">Reference proteome</keyword>
<dbReference type="AlphaFoldDB" id="A0AAV4CHR0"/>
<evidence type="ECO:0000313" key="1">
    <source>
        <dbReference type="EMBL" id="GFO30842.1"/>
    </source>
</evidence>